<dbReference type="InterPro" id="IPR001789">
    <property type="entry name" value="Sig_transdc_resp-reg_receiver"/>
</dbReference>
<dbReference type="GO" id="GO:0000155">
    <property type="term" value="F:phosphorelay sensor kinase activity"/>
    <property type="evidence" value="ECO:0007669"/>
    <property type="project" value="InterPro"/>
</dbReference>
<dbReference type="Pfam" id="PF00512">
    <property type="entry name" value="HisKA"/>
    <property type="match status" value="1"/>
</dbReference>
<keyword evidence="7" id="KW-1133">Transmembrane helix</keyword>
<comment type="catalytic activity">
    <reaction evidence="1">
        <text>ATP + protein L-histidine = ADP + protein N-phospho-L-histidine.</text>
        <dbReference type="EC" id="2.7.13.3"/>
    </reaction>
</comment>
<dbReference type="Pfam" id="PF02518">
    <property type="entry name" value="HATPase_c"/>
    <property type="match status" value="1"/>
</dbReference>
<dbReference type="InterPro" id="IPR005467">
    <property type="entry name" value="His_kinase_dom"/>
</dbReference>
<feature type="transmembrane region" description="Helical" evidence="7">
    <location>
        <begin position="47"/>
        <end position="67"/>
    </location>
</feature>
<reference evidence="11" key="1">
    <citation type="submission" date="2016-11" db="EMBL/GenBank/DDBJ databases">
        <authorList>
            <person name="Varghese N."/>
            <person name="Submissions S."/>
        </authorList>
    </citation>
    <scope>NUCLEOTIDE SEQUENCE [LARGE SCALE GENOMIC DNA]</scope>
    <source>
        <strain evidence="11">GAS401</strain>
    </source>
</reference>
<evidence type="ECO:0000256" key="2">
    <source>
        <dbReference type="ARBA" id="ARBA00012438"/>
    </source>
</evidence>
<dbReference type="SMART" id="SM00448">
    <property type="entry name" value="REC"/>
    <property type="match status" value="1"/>
</dbReference>
<dbReference type="EMBL" id="LT670849">
    <property type="protein sequence ID" value="SHN73252.1"/>
    <property type="molecule type" value="Genomic_DNA"/>
</dbReference>
<dbReference type="SMART" id="SM00388">
    <property type="entry name" value="HisKA"/>
    <property type="match status" value="1"/>
</dbReference>
<feature type="domain" description="Histidine kinase" evidence="8">
    <location>
        <begin position="225"/>
        <end position="437"/>
    </location>
</feature>
<keyword evidence="3 6" id="KW-0597">Phosphoprotein</keyword>
<name>A0A1M7TRA1_9BRAD</name>
<dbReference type="CDD" id="cd00082">
    <property type="entry name" value="HisKA"/>
    <property type="match status" value="1"/>
</dbReference>
<evidence type="ECO:0000256" key="6">
    <source>
        <dbReference type="PROSITE-ProRule" id="PRU00169"/>
    </source>
</evidence>
<evidence type="ECO:0000256" key="1">
    <source>
        <dbReference type="ARBA" id="ARBA00000085"/>
    </source>
</evidence>
<evidence type="ECO:0000313" key="11">
    <source>
        <dbReference type="Proteomes" id="UP000184096"/>
    </source>
</evidence>
<feature type="transmembrane region" description="Helical" evidence="7">
    <location>
        <begin position="87"/>
        <end position="107"/>
    </location>
</feature>
<keyword evidence="7" id="KW-0812">Transmembrane</keyword>
<keyword evidence="11" id="KW-1185">Reference proteome</keyword>
<keyword evidence="4" id="KW-0808">Transferase</keyword>
<evidence type="ECO:0000313" key="10">
    <source>
        <dbReference type="EMBL" id="SHN73252.1"/>
    </source>
</evidence>
<dbReference type="PROSITE" id="PS50110">
    <property type="entry name" value="RESPONSE_REGULATORY"/>
    <property type="match status" value="1"/>
</dbReference>
<dbReference type="PRINTS" id="PR00344">
    <property type="entry name" value="BCTRLSENSOR"/>
</dbReference>
<dbReference type="GO" id="GO:0005886">
    <property type="term" value="C:plasma membrane"/>
    <property type="evidence" value="ECO:0007669"/>
    <property type="project" value="TreeGrafter"/>
</dbReference>
<dbReference type="AlphaFoldDB" id="A0A1M7TRA1"/>
<dbReference type="Proteomes" id="UP000184096">
    <property type="component" value="Chromosome I"/>
</dbReference>
<accession>A0A1M7TRA1</accession>
<dbReference type="SUPFAM" id="SSF55874">
    <property type="entry name" value="ATPase domain of HSP90 chaperone/DNA topoisomerase II/histidine kinase"/>
    <property type="match status" value="1"/>
</dbReference>
<feature type="transmembrane region" description="Helical" evidence="7">
    <location>
        <begin position="163"/>
        <end position="181"/>
    </location>
</feature>
<feature type="transmembrane region" description="Helical" evidence="7">
    <location>
        <begin position="21"/>
        <end position="41"/>
    </location>
</feature>
<dbReference type="SMART" id="SM00387">
    <property type="entry name" value="HATPase_c"/>
    <property type="match status" value="1"/>
</dbReference>
<organism evidence="10 11">
    <name type="scientific">Bradyrhizobium erythrophlei</name>
    <dbReference type="NCBI Taxonomy" id="1437360"/>
    <lineage>
        <taxon>Bacteria</taxon>
        <taxon>Pseudomonadati</taxon>
        <taxon>Pseudomonadota</taxon>
        <taxon>Alphaproteobacteria</taxon>
        <taxon>Hyphomicrobiales</taxon>
        <taxon>Nitrobacteraceae</taxon>
        <taxon>Bradyrhizobium</taxon>
    </lineage>
</organism>
<dbReference type="EC" id="2.7.13.3" evidence="2"/>
<keyword evidence="5 10" id="KW-0418">Kinase</keyword>
<dbReference type="PANTHER" id="PTHR43047">
    <property type="entry name" value="TWO-COMPONENT HISTIDINE PROTEIN KINASE"/>
    <property type="match status" value="1"/>
</dbReference>
<dbReference type="InterPro" id="IPR003594">
    <property type="entry name" value="HATPase_dom"/>
</dbReference>
<dbReference type="SUPFAM" id="SSF47384">
    <property type="entry name" value="Homodimeric domain of signal transducing histidine kinase"/>
    <property type="match status" value="1"/>
</dbReference>
<evidence type="ECO:0000256" key="5">
    <source>
        <dbReference type="ARBA" id="ARBA00022777"/>
    </source>
</evidence>
<dbReference type="Gene3D" id="3.30.565.10">
    <property type="entry name" value="Histidine kinase-like ATPase, C-terminal domain"/>
    <property type="match status" value="1"/>
</dbReference>
<proteinExistence type="predicted"/>
<dbReference type="Pfam" id="PF00072">
    <property type="entry name" value="Response_reg"/>
    <property type="match status" value="1"/>
</dbReference>
<dbReference type="InterPro" id="IPR003661">
    <property type="entry name" value="HisK_dim/P_dom"/>
</dbReference>
<dbReference type="GO" id="GO:0009927">
    <property type="term" value="F:histidine phosphotransfer kinase activity"/>
    <property type="evidence" value="ECO:0007669"/>
    <property type="project" value="TreeGrafter"/>
</dbReference>
<dbReference type="FunFam" id="3.30.565.10:FF:000049">
    <property type="entry name" value="Two-component sensor histidine kinase"/>
    <property type="match status" value="1"/>
</dbReference>
<dbReference type="InterPro" id="IPR036097">
    <property type="entry name" value="HisK_dim/P_sf"/>
</dbReference>
<protein>
    <recommendedName>
        <fullName evidence="2">histidine kinase</fullName>
        <ecNumber evidence="2">2.7.13.3</ecNumber>
    </recommendedName>
</protein>
<dbReference type="SUPFAM" id="SSF52172">
    <property type="entry name" value="CheY-like"/>
    <property type="match status" value="1"/>
</dbReference>
<dbReference type="InterPro" id="IPR011006">
    <property type="entry name" value="CheY-like_superfamily"/>
</dbReference>
<dbReference type="CDD" id="cd00156">
    <property type="entry name" value="REC"/>
    <property type="match status" value="1"/>
</dbReference>
<gene>
    <name evidence="10" type="ORF">SAMN05444170_2432</name>
</gene>
<dbReference type="PANTHER" id="PTHR43047:SF9">
    <property type="entry name" value="HISTIDINE KINASE"/>
    <property type="match status" value="1"/>
</dbReference>
<evidence type="ECO:0000256" key="3">
    <source>
        <dbReference type="ARBA" id="ARBA00022553"/>
    </source>
</evidence>
<keyword evidence="7" id="KW-0472">Membrane</keyword>
<dbReference type="InterPro" id="IPR036890">
    <property type="entry name" value="HATPase_C_sf"/>
</dbReference>
<dbReference type="Gene3D" id="3.40.50.2300">
    <property type="match status" value="1"/>
</dbReference>
<sequence>MSPQRLDQLRAEQVAGFYRNSTPGTAGGMIVAPILSGLLVYEKAISFGVAAIFVLLLASSTVGRLALIRSYKKAEPPAKDWRRWANFAIVTALIGGSCWGLGGLFLMDPGRPEYQFMVLMTCAALAAGAITAFGTYLPSYYCNLFTIMAPGCVWSALQGDALHWTYAILDVIWVVVVAVLANSFSKLLIDSLELQFANLDLANDLLVQKEFAEAANVAKSRFLASASHDLRQPVHALGMFVGALRDRPLDEVSGRLVRQIQNSIGTLDSLFSAILDISRLDAGVIESGPQAFAIHPMLERICRDEIPEIDRKGIELRLVHCSLFVRTDPVLLERVLRNLVSNAVRYTDAGRVVVGCRRGARLSVQVWDSGRGIPADQQDLIFQEFYQIGNSERDRAQGLGLGLAIVRRLTRILDIPMQMQSRVARGSVFKLSIPVAAERSVAIEPSQGLPAVAQASRFILVIDDEVEIQEGMKALLTGWGHSVVTASSCAEMLEYATAFITTPSLIISDYRLRNGEDGILAIERLRSEFNSDIPAILITGDTTPDRIRDAVISDCFLMHKPVSDNRLRASIAKLTAEVPGRL</sequence>
<feature type="modified residue" description="4-aspartylphosphate" evidence="6">
    <location>
        <position position="509"/>
    </location>
</feature>
<evidence type="ECO:0000259" key="8">
    <source>
        <dbReference type="PROSITE" id="PS50109"/>
    </source>
</evidence>
<dbReference type="Gene3D" id="1.10.287.130">
    <property type="match status" value="1"/>
</dbReference>
<feature type="transmembrane region" description="Helical" evidence="7">
    <location>
        <begin position="113"/>
        <end position="133"/>
    </location>
</feature>
<evidence type="ECO:0000256" key="4">
    <source>
        <dbReference type="ARBA" id="ARBA00022679"/>
    </source>
</evidence>
<evidence type="ECO:0000256" key="7">
    <source>
        <dbReference type="SAM" id="Phobius"/>
    </source>
</evidence>
<feature type="domain" description="Response regulatory" evidence="9">
    <location>
        <begin position="458"/>
        <end position="575"/>
    </location>
</feature>
<evidence type="ECO:0000259" key="9">
    <source>
        <dbReference type="PROSITE" id="PS50110"/>
    </source>
</evidence>
<dbReference type="PROSITE" id="PS50109">
    <property type="entry name" value="HIS_KIN"/>
    <property type="match status" value="1"/>
</dbReference>
<dbReference type="InterPro" id="IPR004358">
    <property type="entry name" value="Sig_transdc_His_kin-like_C"/>
</dbReference>